<name>A0A316U952_9BASI</name>
<evidence type="ECO:0000256" key="2">
    <source>
        <dbReference type="ARBA" id="ARBA00022448"/>
    </source>
</evidence>
<comment type="subcellular location">
    <subcellularLocation>
        <location evidence="1">Membrane</location>
        <topology evidence="1">Multi-pass membrane protein</topology>
    </subcellularLocation>
</comment>
<dbReference type="FunFam" id="1.20.1250.20:FF:000018">
    <property type="entry name" value="MFS transporter permease"/>
    <property type="match status" value="1"/>
</dbReference>
<dbReference type="InterPro" id="IPR011701">
    <property type="entry name" value="MFS"/>
</dbReference>
<evidence type="ECO:0000256" key="4">
    <source>
        <dbReference type="ARBA" id="ARBA00022989"/>
    </source>
</evidence>
<gene>
    <name evidence="7" type="ORF">BCV69DRAFT_311881</name>
</gene>
<dbReference type="GO" id="GO:0022857">
    <property type="term" value="F:transmembrane transporter activity"/>
    <property type="evidence" value="ECO:0007669"/>
    <property type="project" value="InterPro"/>
</dbReference>
<dbReference type="Gene3D" id="1.20.1250.20">
    <property type="entry name" value="MFS general substrate transporter like domains"/>
    <property type="match status" value="2"/>
</dbReference>
<dbReference type="SUPFAM" id="SSF103473">
    <property type="entry name" value="MFS general substrate transporter"/>
    <property type="match status" value="1"/>
</dbReference>
<keyword evidence="3 6" id="KW-0812">Transmembrane</keyword>
<keyword evidence="2" id="KW-0813">Transport</keyword>
<reference evidence="7 8" key="1">
    <citation type="journal article" date="2018" name="Mol. Biol. Evol.">
        <title>Broad Genomic Sampling Reveals a Smut Pathogenic Ancestry of the Fungal Clade Ustilaginomycotina.</title>
        <authorList>
            <person name="Kijpornyongpan T."/>
            <person name="Mondo S.J."/>
            <person name="Barry K."/>
            <person name="Sandor L."/>
            <person name="Lee J."/>
            <person name="Lipzen A."/>
            <person name="Pangilinan J."/>
            <person name="LaButti K."/>
            <person name="Hainaut M."/>
            <person name="Henrissat B."/>
            <person name="Grigoriev I.V."/>
            <person name="Spatafora J.W."/>
            <person name="Aime M.C."/>
        </authorList>
    </citation>
    <scope>NUCLEOTIDE SEQUENCE [LARGE SCALE GENOMIC DNA]</scope>
    <source>
        <strain evidence="7 8">MCA 4718</strain>
    </source>
</reference>
<feature type="transmembrane region" description="Helical" evidence="6">
    <location>
        <begin position="144"/>
        <end position="164"/>
    </location>
</feature>
<evidence type="ECO:0000256" key="3">
    <source>
        <dbReference type="ARBA" id="ARBA00022692"/>
    </source>
</evidence>
<dbReference type="OrthoDB" id="3639251at2759"/>
<sequence>MSELVDIKTVVEDGTARSAKSTSVDIDDGFDPAVIKALKRKIDWKLVPPLAALYAISLIDRNNLGLAGEAGMTAELKLNIDNRYSHAVVAFFPPYVALELFSNIGMRRVGARWWLPSAVVVWSLCLFGTAFVKNWQGLTAFRAILGMAEATLFPGTVYLLSCWYPRREIATRMTAFFVAGSACAAWSSLLAYGLSKIHTGSTLYGWRWIYLGESLLSLVVAIPCYWLIVDFPSSHRCKFLSEEEKRIVATRIERDRADSEPDGLTITKVAKYAADLKLWAFAYCYCSTTLASYAMSYFSPRIIASMGFKGVDLYLLLVPPAVLAICWGLPMARWSDKTGCRLPFMILNSVIAMTGLSLFAFLPVHATAGRYFGIFIATAGLHCNIPLTSSASQTAIRGQAKRAYTSALVVGFGGVGGIIAPFVFRQKDSPRYFFGVKFVLISQGIAIAVCLVLGAWFRHCNRLAERGRKIIEEHPEFRYQI</sequence>
<dbReference type="EMBL" id="KZ819325">
    <property type="protein sequence ID" value="PWN21368.1"/>
    <property type="molecule type" value="Genomic_DNA"/>
</dbReference>
<dbReference type="GO" id="GO:0016020">
    <property type="term" value="C:membrane"/>
    <property type="evidence" value="ECO:0007669"/>
    <property type="project" value="UniProtKB-SubCell"/>
</dbReference>
<keyword evidence="5 6" id="KW-0472">Membrane</keyword>
<proteinExistence type="predicted"/>
<organism evidence="7 8">
    <name type="scientific">Pseudomicrostroma glucosiphilum</name>
    <dbReference type="NCBI Taxonomy" id="1684307"/>
    <lineage>
        <taxon>Eukaryota</taxon>
        <taxon>Fungi</taxon>
        <taxon>Dikarya</taxon>
        <taxon>Basidiomycota</taxon>
        <taxon>Ustilaginomycotina</taxon>
        <taxon>Exobasidiomycetes</taxon>
        <taxon>Microstromatales</taxon>
        <taxon>Microstromatales incertae sedis</taxon>
        <taxon>Pseudomicrostroma</taxon>
    </lineage>
</organism>
<evidence type="ECO:0000313" key="8">
    <source>
        <dbReference type="Proteomes" id="UP000245942"/>
    </source>
</evidence>
<feature type="transmembrane region" description="Helical" evidence="6">
    <location>
        <begin position="207"/>
        <end position="228"/>
    </location>
</feature>
<feature type="transmembrane region" description="Helical" evidence="6">
    <location>
        <begin position="344"/>
        <end position="365"/>
    </location>
</feature>
<evidence type="ECO:0000256" key="1">
    <source>
        <dbReference type="ARBA" id="ARBA00004141"/>
    </source>
</evidence>
<feature type="transmembrane region" description="Helical" evidence="6">
    <location>
        <begin position="403"/>
        <end position="424"/>
    </location>
</feature>
<feature type="transmembrane region" description="Helical" evidence="6">
    <location>
        <begin position="436"/>
        <end position="457"/>
    </location>
</feature>
<keyword evidence="8" id="KW-1185">Reference proteome</keyword>
<dbReference type="InterPro" id="IPR036259">
    <property type="entry name" value="MFS_trans_sf"/>
</dbReference>
<protein>
    <submittedName>
        <fullName evidence="7">MFS general substrate transporter</fullName>
    </submittedName>
</protein>
<dbReference type="PANTHER" id="PTHR43791">
    <property type="entry name" value="PERMEASE-RELATED"/>
    <property type="match status" value="1"/>
</dbReference>
<dbReference type="Pfam" id="PF07690">
    <property type="entry name" value="MFS_1"/>
    <property type="match status" value="1"/>
</dbReference>
<feature type="transmembrane region" description="Helical" evidence="6">
    <location>
        <begin position="278"/>
        <end position="298"/>
    </location>
</feature>
<evidence type="ECO:0000256" key="5">
    <source>
        <dbReference type="ARBA" id="ARBA00023136"/>
    </source>
</evidence>
<feature type="transmembrane region" description="Helical" evidence="6">
    <location>
        <begin position="371"/>
        <end position="391"/>
    </location>
</feature>
<evidence type="ECO:0000313" key="7">
    <source>
        <dbReference type="EMBL" id="PWN21368.1"/>
    </source>
</evidence>
<dbReference type="RefSeq" id="XP_025348528.1">
    <property type="nucleotide sequence ID" value="XM_025494886.1"/>
</dbReference>
<dbReference type="PANTHER" id="PTHR43791:SF3">
    <property type="entry name" value="MAJOR FACILITATOR SUPERFAMILY (MFS) PROFILE DOMAIN-CONTAINING PROTEIN"/>
    <property type="match status" value="1"/>
</dbReference>
<feature type="transmembrane region" description="Helical" evidence="6">
    <location>
        <begin position="313"/>
        <end position="332"/>
    </location>
</feature>
<feature type="transmembrane region" description="Helical" evidence="6">
    <location>
        <begin position="176"/>
        <end position="195"/>
    </location>
</feature>
<dbReference type="GeneID" id="37016620"/>
<dbReference type="Proteomes" id="UP000245942">
    <property type="component" value="Unassembled WGS sequence"/>
</dbReference>
<dbReference type="STRING" id="1684307.A0A316U952"/>
<evidence type="ECO:0000256" key="6">
    <source>
        <dbReference type="SAM" id="Phobius"/>
    </source>
</evidence>
<accession>A0A316U952</accession>
<feature type="transmembrane region" description="Helical" evidence="6">
    <location>
        <begin position="113"/>
        <end position="132"/>
    </location>
</feature>
<dbReference type="AlphaFoldDB" id="A0A316U952"/>
<keyword evidence="4 6" id="KW-1133">Transmembrane helix</keyword>